<feature type="region of interest" description="Disordered" evidence="1">
    <location>
        <begin position="97"/>
        <end position="117"/>
    </location>
</feature>
<dbReference type="STRING" id="1907941.BKE30_12670"/>
<dbReference type="Proteomes" id="UP000192132">
    <property type="component" value="Unassembled WGS sequence"/>
</dbReference>
<sequence>MKLIIATTRIAALKTAENMQWAKRMQTRAILNKPALIAMVVSFAACTSLPALAASTLVGMSGISAVQQSPQKPHAIYRGRVKPEPPAPPHYRQVISESPGYHRYSTHRRSDRASGQRPEIAARFYYQAPSTTVINRRVEVIAPQNATSDVYFNQDTYYLYPSSSAPYHPARRYYPPVSRVTMDPQDTENRAKQWTDKADFGQ</sequence>
<dbReference type="RefSeq" id="WP_076878973.1">
    <property type="nucleotide sequence ID" value="NZ_MLCN01000034.1"/>
</dbReference>
<dbReference type="OrthoDB" id="6717315at2"/>
<evidence type="ECO:0000256" key="1">
    <source>
        <dbReference type="SAM" id="MobiDB-lite"/>
    </source>
</evidence>
<evidence type="ECO:0000313" key="2">
    <source>
        <dbReference type="EMBL" id="ONG38360.1"/>
    </source>
</evidence>
<reference evidence="2 3" key="1">
    <citation type="submission" date="2016-10" db="EMBL/GenBank/DDBJ databases">
        <title>Draft Genome sequence of Alkanindiges sp. strain H1.</title>
        <authorList>
            <person name="Subhash Y."/>
            <person name="Lee S."/>
        </authorList>
    </citation>
    <scope>NUCLEOTIDE SEQUENCE [LARGE SCALE GENOMIC DNA]</scope>
    <source>
        <strain evidence="2 3">H1</strain>
    </source>
</reference>
<proteinExistence type="predicted"/>
<name>A0A1S8CT96_9GAMM</name>
<keyword evidence="3" id="KW-1185">Reference proteome</keyword>
<gene>
    <name evidence="2" type="ORF">BKE30_12670</name>
</gene>
<evidence type="ECO:0000313" key="3">
    <source>
        <dbReference type="Proteomes" id="UP000192132"/>
    </source>
</evidence>
<protein>
    <submittedName>
        <fullName evidence="2">Uncharacterized protein</fullName>
    </submittedName>
</protein>
<feature type="region of interest" description="Disordered" evidence="1">
    <location>
        <begin position="177"/>
        <end position="202"/>
    </location>
</feature>
<organism evidence="2 3">
    <name type="scientific">Alkanindiges hydrocarboniclasticus</name>
    <dbReference type="NCBI Taxonomy" id="1907941"/>
    <lineage>
        <taxon>Bacteria</taxon>
        <taxon>Pseudomonadati</taxon>
        <taxon>Pseudomonadota</taxon>
        <taxon>Gammaproteobacteria</taxon>
        <taxon>Moraxellales</taxon>
        <taxon>Moraxellaceae</taxon>
        <taxon>Alkanindiges</taxon>
    </lineage>
</organism>
<feature type="compositionally biased region" description="Basic and acidic residues" evidence="1">
    <location>
        <begin position="187"/>
        <end position="202"/>
    </location>
</feature>
<comment type="caution">
    <text evidence="2">The sequence shown here is derived from an EMBL/GenBank/DDBJ whole genome shotgun (WGS) entry which is preliminary data.</text>
</comment>
<dbReference type="EMBL" id="MLCN01000034">
    <property type="protein sequence ID" value="ONG38360.1"/>
    <property type="molecule type" value="Genomic_DNA"/>
</dbReference>
<accession>A0A1S8CT96</accession>
<dbReference type="AlphaFoldDB" id="A0A1S8CT96"/>